<feature type="compositionally biased region" description="Low complexity" evidence="1">
    <location>
        <begin position="18"/>
        <end position="41"/>
    </location>
</feature>
<dbReference type="AlphaFoldDB" id="A0A9N8K850"/>
<dbReference type="Proteomes" id="UP000745764">
    <property type="component" value="Unassembled WGS sequence"/>
</dbReference>
<organism evidence="2 3">
    <name type="scientific">Aureobasidium uvarum</name>
    <dbReference type="NCBI Taxonomy" id="2773716"/>
    <lineage>
        <taxon>Eukaryota</taxon>
        <taxon>Fungi</taxon>
        <taxon>Dikarya</taxon>
        <taxon>Ascomycota</taxon>
        <taxon>Pezizomycotina</taxon>
        <taxon>Dothideomycetes</taxon>
        <taxon>Dothideomycetidae</taxon>
        <taxon>Dothideales</taxon>
        <taxon>Saccotheciaceae</taxon>
        <taxon>Aureobasidium</taxon>
    </lineage>
</organism>
<feature type="region of interest" description="Disordered" evidence="1">
    <location>
        <begin position="1"/>
        <end position="43"/>
    </location>
</feature>
<feature type="compositionally biased region" description="Polar residues" evidence="1">
    <location>
        <begin position="1"/>
        <end position="10"/>
    </location>
</feature>
<keyword evidence="3" id="KW-1185">Reference proteome</keyword>
<comment type="caution">
    <text evidence="2">The sequence shown here is derived from an EMBL/GenBank/DDBJ whole genome shotgun (WGS) entry which is preliminary data.</text>
</comment>
<evidence type="ECO:0000256" key="1">
    <source>
        <dbReference type="SAM" id="MobiDB-lite"/>
    </source>
</evidence>
<protein>
    <submittedName>
        <fullName evidence="2">Uncharacterized protein</fullName>
    </submittedName>
</protein>
<dbReference type="OrthoDB" id="10666717at2759"/>
<dbReference type="EMBL" id="CAINUL010000001">
    <property type="protein sequence ID" value="CAD0106116.1"/>
    <property type="molecule type" value="Genomic_DNA"/>
</dbReference>
<gene>
    <name evidence="2" type="ORF">AWRI4620_LOCUS371</name>
</gene>
<evidence type="ECO:0000313" key="2">
    <source>
        <dbReference type="EMBL" id="CAD0106116.1"/>
    </source>
</evidence>
<name>A0A9N8K850_9PEZI</name>
<proteinExistence type="predicted"/>
<evidence type="ECO:0000313" key="3">
    <source>
        <dbReference type="Proteomes" id="UP000745764"/>
    </source>
</evidence>
<reference evidence="2" key="1">
    <citation type="submission" date="2020-06" db="EMBL/GenBank/DDBJ databases">
        <authorList>
            <person name="Onetto C."/>
        </authorList>
    </citation>
    <scope>NUCLEOTIDE SEQUENCE</scope>
</reference>
<sequence length="205" mass="23217">MSSTPTNSQDFDPPPPYSATTTNPSTSNATITNTTAATPSSHMTTQPAIPEYLISSQWQHLNKHIPNHYWIKITRDVASATLTQVHCGISRYQDDIEGPDCFFTCDLQPRTPDTSKFELIVLCAHIARNARGHRGWPKEYCGCNFGDIKQGVSCNKDGACWVDRALQWFDAWLVRRWMRQHDGLCCCRCFNVENLSCELPLYSRV</sequence>
<accession>A0A9N8K850</accession>